<evidence type="ECO:0000313" key="5">
    <source>
        <dbReference type="Proteomes" id="UP000309174"/>
    </source>
</evidence>
<dbReference type="PROSITE" id="PS51186">
    <property type="entry name" value="GNAT"/>
    <property type="match status" value="1"/>
</dbReference>
<dbReference type="InterPro" id="IPR000182">
    <property type="entry name" value="GNAT_dom"/>
</dbReference>
<gene>
    <name evidence="4" type="ORF">ETD83_33605</name>
</gene>
<keyword evidence="5" id="KW-1185">Reference proteome</keyword>
<name>A0A5C4J2J7_9ACTN</name>
<dbReference type="PANTHER" id="PTHR43877">
    <property type="entry name" value="AMINOALKYLPHOSPHONATE N-ACETYLTRANSFERASE-RELATED-RELATED"/>
    <property type="match status" value="1"/>
</dbReference>
<feature type="domain" description="N-acetyltransferase" evidence="3">
    <location>
        <begin position="1"/>
        <end position="135"/>
    </location>
</feature>
<dbReference type="CDD" id="cd04301">
    <property type="entry name" value="NAT_SF"/>
    <property type="match status" value="1"/>
</dbReference>
<keyword evidence="2" id="KW-0012">Acyltransferase</keyword>
<keyword evidence="1 4" id="KW-0808">Transferase</keyword>
<protein>
    <submittedName>
        <fullName evidence="4">GNAT family N-acetyltransferase</fullName>
    </submittedName>
</protein>
<accession>A0A5C4J2J7</accession>
<comment type="caution">
    <text evidence="4">The sequence shown here is derived from an EMBL/GenBank/DDBJ whole genome shotgun (WGS) entry which is preliminary data.</text>
</comment>
<dbReference type="AlphaFoldDB" id="A0A5C4J2J7"/>
<reference evidence="4 5" key="1">
    <citation type="submission" date="2019-05" db="EMBL/GenBank/DDBJ databases">
        <title>Draft genome sequence of Actinomadura sp. 14C53.</title>
        <authorList>
            <person name="Saricaoglu S."/>
            <person name="Isik K."/>
        </authorList>
    </citation>
    <scope>NUCLEOTIDE SEQUENCE [LARGE SCALE GENOMIC DNA]</scope>
    <source>
        <strain evidence="4 5">14C53</strain>
    </source>
</reference>
<dbReference type="Proteomes" id="UP000309174">
    <property type="component" value="Unassembled WGS sequence"/>
</dbReference>
<evidence type="ECO:0000259" key="3">
    <source>
        <dbReference type="PROSITE" id="PS51186"/>
    </source>
</evidence>
<proteinExistence type="predicted"/>
<dbReference type="EMBL" id="VCKW01000255">
    <property type="protein sequence ID" value="TMQ90866.1"/>
    <property type="molecule type" value="Genomic_DNA"/>
</dbReference>
<dbReference type="Gene3D" id="3.40.630.30">
    <property type="match status" value="1"/>
</dbReference>
<organism evidence="4 5">
    <name type="scientific">Actinomadura soli</name>
    <dbReference type="NCBI Taxonomy" id="2508997"/>
    <lineage>
        <taxon>Bacteria</taxon>
        <taxon>Bacillati</taxon>
        <taxon>Actinomycetota</taxon>
        <taxon>Actinomycetes</taxon>
        <taxon>Streptosporangiales</taxon>
        <taxon>Thermomonosporaceae</taxon>
        <taxon>Actinomadura</taxon>
    </lineage>
</organism>
<evidence type="ECO:0000256" key="2">
    <source>
        <dbReference type="ARBA" id="ARBA00023315"/>
    </source>
</evidence>
<dbReference type="Pfam" id="PF13508">
    <property type="entry name" value="Acetyltransf_7"/>
    <property type="match status" value="1"/>
</dbReference>
<dbReference type="OrthoDB" id="4119890at2"/>
<dbReference type="InterPro" id="IPR016181">
    <property type="entry name" value="Acyl_CoA_acyltransferase"/>
</dbReference>
<dbReference type="InterPro" id="IPR050832">
    <property type="entry name" value="Bact_Acetyltransf"/>
</dbReference>
<dbReference type="GO" id="GO:0016747">
    <property type="term" value="F:acyltransferase activity, transferring groups other than amino-acyl groups"/>
    <property type="evidence" value="ECO:0007669"/>
    <property type="project" value="InterPro"/>
</dbReference>
<dbReference type="SUPFAM" id="SSF55729">
    <property type="entry name" value="Acyl-CoA N-acyltransferases (Nat)"/>
    <property type="match status" value="2"/>
</dbReference>
<sequence length="319" mass="34700">MEAFEAKASGKRDLDAWCHVFGEGQAELSGGVVDPGVLAEQLRVEAGGRARRWLARRAGSICGVAELRTQQHDPAAGFLRLFVTPSARRRGVGSRLLARVAADAGVERIQATVLAGPPGEPFVGGWRVVLRLELHEQRLDQDTLRRCHELAMAAHPDHRLVFWQGAAPADRVAPFGRVMGHVLDAPGAELQMASRAWDTAAVRAWEAGMGGRHLLVGAVVPSPSDEVVGATVTTVASWEARVAEQHDTAVLPGHRGGGLARWMKARQTLRLHELFPRVESVTVTVNQQNAPMLAVNRAVGYRLVRERLLVETSTHRLRT</sequence>
<evidence type="ECO:0000313" key="4">
    <source>
        <dbReference type="EMBL" id="TMQ90866.1"/>
    </source>
</evidence>
<evidence type="ECO:0000256" key="1">
    <source>
        <dbReference type="ARBA" id="ARBA00022679"/>
    </source>
</evidence>